<gene>
    <name evidence="1" type="ORF">FTRO_0130030</name>
</gene>
<name>A0A3F3H1N5_9LACO</name>
<evidence type="ECO:0000313" key="1">
    <source>
        <dbReference type="EMBL" id="GAP04931.1"/>
    </source>
</evidence>
<evidence type="ECO:0008006" key="2">
    <source>
        <dbReference type="Google" id="ProtNLM"/>
    </source>
</evidence>
<dbReference type="STRING" id="709323.GCA_001047135_01499"/>
<dbReference type="EMBL" id="DF968090">
    <property type="protein sequence ID" value="GAP04931.1"/>
    <property type="molecule type" value="Genomic_DNA"/>
</dbReference>
<protein>
    <recommendedName>
        <fullName evidence="2">Phage holin</fullName>
    </recommendedName>
</protein>
<dbReference type="InterPro" id="IPR010026">
    <property type="entry name" value="Phage_holin_LL-H"/>
</dbReference>
<dbReference type="Proteomes" id="UP000064514">
    <property type="component" value="Unassembled WGS sequence"/>
</dbReference>
<sequence>MNLTDTLLLVATLLTIAAPAEHALIRLLRTKTKNGNLQLLLTWADQAVALLEKSDLAGTQKKQQAIDYVATRLEANKLAGKFSQEQLSAVIEQAVAQLNATATK</sequence>
<proteinExistence type="predicted"/>
<dbReference type="AlphaFoldDB" id="A0A3F3H1N5"/>
<reference evidence="1" key="1">
    <citation type="journal article" date="2015" name="BMC Genomics">
        <title>Comparative genomics of Fructobacillus spp. and Leuconostoc spp. reveals niche-specific evolution of Fructobacillus spp.</title>
        <authorList>
            <person name="Endo A."/>
            <person name="Tanizawa Y."/>
            <person name="Tanaka N."/>
            <person name="Maeno S."/>
            <person name="Kumar H."/>
            <person name="Shiwa Y."/>
            <person name="Okada S."/>
            <person name="Yoshikawa H."/>
            <person name="Dicks L."/>
            <person name="Nakagawa J."/>
            <person name="Arita M."/>
        </authorList>
    </citation>
    <scope>NUCLEOTIDE SEQUENCE [LARGE SCALE GENOMIC DNA]</scope>
    <source>
        <strain evidence="1">F214-1</strain>
    </source>
</reference>
<accession>A0A3F3H1N5</accession>
<organism evidence="1">
    <name type="scientific">Fructobacillus tropaeoli</name>
    <dbReference type="NCBI Taxonomy" id="709323"/>
    <lineage>
        <taxon>Bacteria</taxon>
        <taxon>Bacillati</taxon>
        <taxon>Bacillota</taxon>
        <taxon>Bacilli</taxon>
        <taxon>Lactobacillales</taxon>
        <taxon>Lactobacillaceae</taxon>
        <taxon>Fructobacillus</taxon>
    </lineage>
</organism>
<dbReference type="Pfam" id="PF09682">
    <property type="entry name" value="Phage_holin_6_1"/>
    <property type="match status" value="1"/>
</dbReference>
<dbReference type="RefSeq" id="WP_059394266.1">
    <property type="nucleotide sequence ID" value="NZ_DF968090.1"/>
</dbReference>